<gene>
    <name evidence="2" type="primary">Acey_s0389.g510</name>
    <name evidence="2" type="ORF">Y032_0389g510</name>
</gene>
<organism evidence="2 3">
    <name type="scientific">Ancylostoma ceylanicum</name>
    <dbReference type="NCBI Taxonomy" id="53326"/>
    <lineage>
        <taxon>Eukaryota</taxon>
        <taxon>Metazoa</taxon>
        <taxon>Ecdysozoa</taxon>
        <taxon>Nematoda</taxon>
        <taxon>Chromadorea</taxon>
        <taxon>Rhabditida</taxon>
        <taxon>Rhabditina</taxon>
        <taxon>Rhabditomorpha</taxon>
        <taxon>Strongyloidea</taxon>
        <taxon>Ancylostomatidae</taxon>
        <taxon>Ancylostomatinae</taxon>
        <taxon>Ancylostoma</taxon>
    </lineage>
</organism>
<dbReference type="InterPro" id="IPR056581">
    <property type="entry name" value="TPR_Edg1"/>
</dbReference>
<dbReference type="Pfam" id="PF24293">
    <property type="entry name" value="TPR_Edg1"/>
    <property type="match status" value="1"/>
</dbReference>
<comment type="caution">
    <text evidence="2">The sequence shown here is derived from an EMBL/GenBank/DDBJ whole genome shotgun (WGS) entry which is preliminary data.</text>
</comment>
<proteinExistence type="predicted"/>
<sequence length="321" mass="35909">MNELAHAQFSLRGSSHRSFVAERCSLDMEGKCLARLQHSSSQSPAMEDLRKLNEFVATLSYGKDLFPSTRSLLTYSFGNRSISELFRSVMVDSQHITECKEISKALCDAAVEAVDSLLLQSEPPRLKSQFPEQLSFFWEVYRIEGIPDLLQPDSLSSLEATLGKISHLVQTAGFDRSILQSLPVEFLLLLNVEPCVPCGQKVTDAGLPHFLKDISHHNMPLEQKTEENYSSMQCYIRRLEKELEKIAAGEIDSGSVKELSEVKFDDRLPFQDATRLGARLTSALDTLERSVEVGSAFCSLLENFFSMLTEDAKVGGKHDVH</sequence>
<protein>
    <recommendedName>
        <fullName evidence="1">Edg1 TPR repeats region domain-containing protein</fullName>
    </recommendedName>
</protein>
<dbReference type="OrthoDB" id="10491686at2759"/>
<dbReference type="EMBL" id="JARK01001725">
    <property type="protein sequence ID" value="EYB81203.1"/>
    <property type="molecule type" value="Genomic_DNA"/>
</dbReference>
<accession>A0A016RSB1</accession>
<dbReference type="Proteomes" id="UP000024635">
    <property type="component" value="Unassembled WGS sequence"/>
</dbReference>
<keyword evidence="3" id="KW-1185">Reference proteome</keyword>
<name>A0A016RSB1_9BILA</name>
<evidence type="ECO:0000313" key="2">
    <source>
        <dbReference type="EMBL" id="EYB81203.1"/>
    </source>
</evidence>
<evidence type="ECO:0000313" key="3">
    <source>
        <dbReference type="Proteomes" id="UP000024635"/>
    </source>
</evidence>
<feature type="domain" description="Edg1 TPR repeats region" evidence="1">
    <location>
        <begin position="233"/>
        <end position="313"/>
    </location>
</feature>
<dbReference type="AlphaFoldDB" id="A0A016RSB1"/>
<reference evidence="3" key="1">
    <citation type="journal article" date="2015" name="Nat. Genet.">
        <title>The genome and transcriptome of the zoonotic hookworm Ancylostoma ceylanicum identify infection-specific gene families.</title>
        <authorList>
            <person name="Schwarz E.M."/>
            <person name="Hu Y."/>
            <person name="Antoshechkin I."/>
            <person name="Miller M.M."/>
            <person name="Sternberg P.W."/>
            <person name="Aroian R.V."/>
        </authorList>
    </citation>
    <scope>NUCLEOTIDE SEQUENCE</scope>
    <source>
        <strain evidence="3">HY135</strain>
    </source>
</reference>
<evidence type="ECO:0000259" key="1">
    <source>
        <dbReference type="Pfam" id="PF24293"/>
    </source>
</evidence>